<dbReference type="Pfam" id="PF17761">
    <property type="entry name" value="DUF1016_N"/>
    <property type="match status" value="2"/>
</dbReference>
<protein>
    <submittedName>
        <fullName evidence="3">Putative cytoplasmic protein</fullName>
    </submittedName>
</protein>
<feature type="domain" description="YhcG N-terminal" evidence="2">
    <location>
        <begin position="17"/>
        <end position="91"/>
    </location>
</feature>
<evidence type="ECO:0000313" key="3">
    <source>
        <dbReference type="EMBL" id="EON77206.1"/>
    </source>
</evidence>
<dbReference type="EMBL" id="AQHR01000061">
    <property type="protein sequence ID" value="EON77206.1"/>
    <property type="molecule type" value="Genomic_DNA"/>
</dbReference>
<name>R7ZSS9_9BACT</name>
<dbReference type="GO" id="GO:0003676">
    <property type="term" value="F:nucleic acid binding"/>
    <property type="evidence" value="ECO:0007669"/>
    <property type="project" value="InterPro"/>
</dbReference>
<organism evidence="3 4">
    <name type="scientific">Lunatimonas lonarensis</name>
    <dbReference type="NCBI Taxonomy" id="1232681"/>
    <lineage>
        <taxon>Bacteria</taxon>
        <taxon>Pseudomonadati</taxon>
        <taxon>Bacteroidota</taxon>
        <taxon>Cytophagia</taxon>
        <taxon>Cytophagales</taxon>
        <taxon>Cyclobacteriaceae</taxon>
    </lineage>
</organism>
<dbReference type="PANTHER" id="PTHR30547">
    <property type="entry name" value="UNCHARACTERIZED PROTEIN YHCG-RELATED"/>
    <property type="match status" value="1"/>
</dbReference>
<evidence type="ECO:0000313" key="4">
    <source>
        <dbReference type="Proteomes" id="UP000013909"/>
    </source>
</evidence>
<dbReference type="RefSeq" id="WP_010854424.1">
    <property type="nucleotide sequence ID" value="NZ_AQHR01000061.1"/>
</dbReference>
<dbReference type="PATRIC" id="fig|1288963.3.peg.2278"/>
<accession>R7ZSS9</accession>
<proteinExistence type="predicted"/>
<dbReference type="STRING" id="1232681.ADIS_2286"/>
<dbReference type="Pfam" id="PF06250">
    <property type="entry name" value="YhcG_C"/>
    <property type="match status" value="1"/>
</dbReference>
<dbReference type="InterPro" id="IPR011856">
    <property type="entry name" value="tRNA_endonuc-like_dom_sf"/>
</dbReference>
<dbReference type="InterPro" id="IPR053148">
    <property type="entry name" value="PD-DEXK-like_domain"/>
</dbReference>
<keyword evidence="4" id="KW-1185">Reference proteome</keyword>
<sequence length="362" mass="41836">MDFIGLVEQIDFSQQVLRKKALESVNQLLVMRNWLIGFHIVNFEQMGADRAAYGEKLIPRLAQELRKRRIKGMSETNLKLFRILYQTYPQIGQPVADFLEASAISIRQPLADELILANTSADLEVSGKKLITHFSFRHFTELIKIADPLKRAFYEKEAISGNWSARELKRQIDSLFLERLGISNDKDQLLALLKGKTEENSLAHTIKDPYVFEFLGFPELPAYTESDLETAILDKIQEFLLEMGTGFCFESRQKRITVGNEHDRVDLVFYHRILKCHVLIDLKTRDFSHADVGQMNFYLNYFKENMMQSGDNPPVGIILCTQKDTEKVKYATAGLDQKLFVSNYLIQLPSEEELLKLIKERF</sequence>
<gene>
    <name evidence="3" type="ORF">ADIS_2286</name>
</gene>
<feature type="domain" description="YhcG PDDEXK nuclease" evidence="1">
    <location>
        <begin position="204"/>
        <end position="352"/>
    </location>
</feature>
<dbReference type="InterPro" id="IPR041527">
    <property type="entry name" value="YhcG_N"/>
</dbReference>
<dbReference type="InterPro" id="IPR009362">
    <property type="entry name" value="YhcG_C"/>
</dbReference>
<evidence type="ECO:0000259" key="1">
    <source>
        <dbReference type="Pfam" id="PF06250"/>
    </source>
</evidence>
<dbReference type="Gene3D" id="3.40.1350.10">
    <property type="match status" value="1"/>
</dbReference>
<dbReference type="OrthoDB" id="9801263at2"/>
<dbReference type="Proteomes" id="UP000013909">
    <property type="component" value="Unassembled WGS sequence"/>
</dbReference>
<evidence type="ECO:0000259" key="2">
    <source>
        <dbReference type="Pfam" id="PF17761"/>
    </source>
</evidence>
<comment type="caution">
    <text evidence="3">The sequence shown here is derived from an EMBL/GenBank/DDBJ whole genome shotgun (WGS) entry which is preliminary data.</text>
</comment>
<reference evidence="3 4" key="1">
    <citation type="submission" date="2013-02" db="EMBL/GenBank/DDBJ databases">
        <title>A novel strain isolated from Lonar lake, Maharashtra, India.</title>
        <authorList>
            <person name="Singh A."/>
        </authorList>
    </citation>
    <scope>NUCLEOTIDE SEQUENCE [LARGE SCALE GENOMIC DNA]</scope>
    <source>
        <strain evidence="3 4">AK24</strain>
    </source>
</reference>
<feature type="domain" description="YhcG N-terminal" evidence="2">
    <location>
        <begin position="128"/>
        <end position="179"/>
    </location>
</feature>
<dbReference type="AlphaFoldDB" id="R7ZSS9"/>
<dbReference type="PANTHER" id="PTHR30547:SF5">
    <property type="entry name" value="NUCLEASE YHCG-RELATED"/>
    <property type="match status" value="1"/>
</dbReference>